<gene>
    <name evidence="2" type="ORF">AKO1_008130</name>
</gene>
<organism evidence="2 3">
    <name type="scientific">Acrasis kona</name>
    <dbReference type="NCBI Taxonomy" id="1008807"/>
    <lineage>
        <taxon>Eukaryota</taxon>
        <taxon>Discoba</taxon>
        <taxon>Heterolobosea</taxon>
        <taxon>Tetramitia</taxon>
        <taxon>Eutetramitia</taxon>
        <taxon>Acrasidae</taxon>
        <taxon>Acrasis</taxon>
    </lineage>
</organism>
<comment type="caution">
    <text evidence="2">The sequence shown here is derived from an EMBL/GenBank/DDBJ whole genome shotgun (WGS) entry which is preliminary data.</text>
</comment>
<protein>
    <recommendedName>
        <fullName evidence="4">C2H2-type domain-containing protein</fullName>
    </recommendedName>
</protein>
<name>A0AAW2YP20_9EUKA</name>
<evidence type="ECO:0000313" key="3">
    <source>
        <dbReference type="Proteomes" id="UP001431209"/>
    </source>
</evidence>
<evidence type="ECO:0000256" key="1">
    <source>
        <dbReference type="SAM" id="MobiDB-lite"/>
    </source>
</evidence>
<dbReference type="AlphaFoldDB" id="A0AAW2YP20"/>
<feature type="region of interest" description="Disordered" evidence="1">
    <location>
        <begin position="60"/>
        <end position="159"/>
    </location>
</feature>
<dbReference type="Proteomes" id="UP001431209">
    <property type="component" value="Unassembled WGS sequence"/>
</dbReference>
<sequence length="351" mass="40756">MRQYFCRLTKSKVLSSVESSKCACHDTTVQVYCEDCEQFYSIGSASKHVKHFPSHRFTEAEQALKPIPRKPGRPKKHESVVSTDSTKPRTETRPSSPEYHIGSSSNTTTNDAINGFLNDPMPTTQKSSQNKRKPETNDNSSNKRQKVQQPSEAEQQQSNLIQQLQERNKRLEEKNKWLEEKITEVEELSNDLFDKSQKSESDLEIVKQQLRKAKQEILNLNNIVNNHQKEKEEQKRRRQQSPPKPPAKNVNVDVAAFSSVFLRARMKNFVKIEDYQVLLQIVERHYNDPDLVFLVENLQKCLALEKGKDKWREIHEPELNSMLTRLTQSSFVPINPIADEKKPERKNYLVV</sequence>
<feature type="compositionally biased region" description="Basic residues" evidence="1">
    <location>
        <begin position="67"/>
        <end position="76"/>
    </location>
</feature>
<reference evidence="2 3" key="1">
    <citation type="submission" date="2024-03" db="EMBL/GenBank/DDBJ databases">
        <title>The Acrasis kona genome and developmental transcriptomes reveal deep origins of eukaryotic multicellular pathways.</title>
        <authorList>
            <person name="Sheikh S."/>
            <person name="Fu C.-J."/>
            <person name="Brown M.W."/>
            <person name="Baldauf S.L."/>
        </authorList>
    </citation>
    <scope>NUCLEOTIDE SEQUENCE [LARGE SCALE GENOMIC DNA]</scope>
    <source>
        <strain evidence="2 3">ATCC MYA-3509</strain>
    </source>
</reference>
<feature type="compositionally biased region" description="Polar residues" evidence="1">
    <location>
        <begin position="102"/>
        <end position="112"/>
    </location>
</feature>
<feature type="compositionally biased region" description="Polar residues" evidence="1">
    <location>
        <begin position="137"/>
        <end position="154"/>
    </location>
</feature>
<dbReference type="EMBL" id="JAOPGA020000427">
    <property type="protein sequence ID" value="KAL0478551.1"/>
    <property type="molecule type" value="Genomic_DNA"/>
</dbReference>
<evidence type="ECO:0000313" key="2">
    <source>
        <dbReference type="EMBL" id="KAL0478551.1"/>
    </source>
</evidence>
<feature type="region of interest" description="Disordered" evidence="1">
    <location>
        <begin position="219"/>
        <end position="249"/>
    </location>
</feature>
<evidence type="ECO:0008006" key="4">
    <source>
        <dbReference type="Google" id="ProtNLM"/>
    </source>
</evidence>
<proteinExistence type="predicted"/>
<keyword evidence="3" id="KW-1185">Reference proteome</keyword>
<accession>A0AAW2YP20</accession>